<dbReference type="EMBL" id="HBEL01020627">
    <property type="protein sequence ID" value="CAD8413490.1"/>
    <property type="molecule type" value="Transcribed_RNA"/>
</dbReference>
<gene>
    <name evidence="2" type="ORF">PINE0816_LOCUS9621</name>
</gene>
<protein>
    <recommendedName>
        <fullName evidence="1">Methyltransferase type 11 domain-containing protein</fullName>
    </recommendedName>
</protein>
<evidence type="ECO:0000313" key="2">
    <source>
        <dbReference type="EMBL" id="CAD8413490.1"/>
    </source>
</evidence>
<dbReference type="AlphaFoldDB" id="A0A7S0C6D7"/>
<reference evidence="2" key="1">
    <citation type="submission" date="2021-01" db="EMBL/GenBank/DDBJ databases">
        <authorList>
            <person name="Corre E."/>
            <person name="Pelletier E."/>
            <person name="Niang G."/>
            <person name="Scheremetjew M."/>
            <person name="Finn R."/>
            <person name="Kale V."/>
            <person name="Holt S."/>
            <person name="Cochrane G."/>
            <person name="Meng A."/>
            <person name="Brown T."/>
            <person name="Cohen L."/>
        </authorList>
    </citation>
    <scope>NUCLEOTIDE SEQUENCE</scope>
    <source>
        <strain evidence="2">CCAP1064/1</strain>
    </source>
</reference>
<proteinExistence type="predicted"/>
<accession>A0A7S0C6D7</accession>
<feature type="domain" description="Methyltransferase type 11" evidence="1">
    <location>
        <begin position="70"/>
        <end position="172"/>
    </location>
</feature>
<dbReference type="InterPro" id="IPR013216">
    <property type="entry name" value="Methyltransf_11"/>
</dbReference>
<evidence type="ECO:0000259" key="1">
    <source>
        <dbReference type="Pfam" id="PF08241"/>
    </source>
</evidence>
<dbReference type="InterPro" id="IPR029063">
    <property type="entry name" value="SAM-dependent_MTases_sf"/>
</dbReference>
<dbReference type="SUPFAM" id="SSF53335">
    <property type="entry name" value="S-adenosyl-L-methionine-dependent methyltransferases"/>
    <property type="match status" value="1"/>
</dbReference>
<dbReference type="Pfam" id="PF08241">
    <property type="entry name" value="Methyltransf_11"/>
    <property type="match status" value="1"/>
</dbReference>
<dbReference type="CDD" id="cd02440">
    <property type="entry name" value="AdoMet_MTases"/>
    <property type="match status" value="1"/>
</dbReference>
<dbReference type="GO" id="GO:0008757">
    <property type="term" value="F:S-adenosylmethionine-dependent methyltransferase activity"/>
    <property type="evidence" value="ECO:0007669"/>
    <property type="project" value="InterPro"/>
</dbReference>
<sequence length="230" mass="25683">MTKSREQEDSITEKTLDGRRIWTPSFSRQLRSPDNSVNGRFACQLMELGHPASVDAVDALLGVKKEHTILEIGPGGGSSLNRILDTYHPKRAYAIEISDVFRAQLQSDPTCAKRIKDGILSIHGDDAARMPFIPSGSVDRVIGVNVLYFLNPLGQYLCEIYRILKPGGFVLFCVNDDISEHGDPGVYINRNWTECVNTMKLAGLENSYKGESRLEKSLRYTPIYGYKPEA</sequence>
<name>A0A7S0C6D7_9STRA</name>
<organism evidence="2">
    <name type="scientific">Proboscia inermis</name>
    <dbReference type="NCBI Taxonomy" id="420281"/>
    <lineage>
        <taxon>Eukaryota</taxon>
        <taxon>Sar</taxon>
        <taxon>Stramenopiles</taxon>
        <taxon>Ochrophyta</taxon>
        <taxon>Bacillariophyta</taxon>
        <taxon>Coscinodiscophyceae</taxon>
        <taxon>Rhizosoleniophycidae</taxon>
        <taxon>Rhizosoleniales</taxon>
        <taxon>Rhizosoleniaceae</taxon>
        <taxon>Proboscia</taxon>
    </lineage>
</organism>
<dbReference type="Gene3D" id="3.40.50.150">
    <property type="entry name" value="Vaccinia Virus protein VP39"/>
    <property type="match status" value="1"/>
</dbReference>